<keyword evidence="3 8" id="KW-0479">Metal-binding</keyword>
<dbReference type="InterPro" id="IPR010162">
    <property type="entry name" value="PepT-like"/>
</dbReference>
<evidence type="ECO:0000313" key="11">
    <source>
        <dbReference type="EMBL" id="ALS75786.1"/>
    </source>
</evidence>
<evidence type="ECO:0000256" key="9">
    <source>
        <dbReference type="SAM" id="Coils"/>
    </source>
</evidence>
<keyword evidence="12" id="KW-1185">Reference proteome</keyword>
<dbReference type="NCBIfam" id="TIGR01883">
    <property type="entry name" value="PepT-like"/>
    <property type="match status" value="1"/>
</dbReference>
<protein>
    <recommendedName>
        <fullName evidence="10">Peptidase M20 dimerisation domain-containing protein</fullName>
    </recommendedName>
</protein>
<feature type="binding site" evidence="8">
    <location>
        <position position="105"/>
    </location>
    <ligand>
        <name>Zn(2+)</name>
        <dbReference type="ChEBI" id="CHEBI:29105"/>
        <label>2</label>
    </ligand>
</feature>
<evidence type="ECO:0000256" key="2">
    <source>
        <dbReference type="ARBA" id="ARBA00022670"/>
    </source>
</evidence>
<dbReference type="OrthoDB" id="9776600at2"/>
<feature type="coiled-coil region" evidence="9">
    <location>
        <begin position="256"/>
        <end position="283"/>
    </location>
</feature>
<evidence type="ECO:0000256" key="4">
    <source>
        <dbReference type="ARBA" id="ARBA00022801"/>
    </source>
</evidence>
<keyword evidence="9" id="KW-0175">Coiled coil</keyword>
<dbReference type="SUPFAM" id="SSF53187">
    <property type="entry name" value="Zn-dependent exopeptidases"/>
    <property type="match status" value="1"/>
</dbReference>
<evidence type="ECO:0000256" key="7">
    <source>
        <dbReference type="PIRSR" id="PIRSR001123-1"/>
    </source>
</evidence>
<dbReference type="AlphaFoldDB" id="A0A0U2YMD6"/>
<organism evidence="11 12">
    <name type="scientific">Planococcus rifietoensis</name>
    <dbReference type="NCBI Taxonomy" id="200991"/>
    <lineage>
        <taxon>Bacteria</taxon>
        <taxon>Bacillati</taxon>
        <taxon>Bacillota</taxon>
        <taxon>Bacilli</taxon>
        <taxon>Bacillales</taxon>
        <taxon>Caryophanaceae</taxon>
        <taxon>Planococcus</taxon>
    </lineage>
</organism>
<gene>
    <name evidence="11" type="ORF">AUC31_11520</name>
</gene>
<dbReference type="InterPro" id="IPR036264">
    <property type="entry name" value="Bact_exopeptidase_dim_dom"/>
</dbReference>
<dbReference type="InterPro" id="IPR001261">
    <property type="entry name" value="ArgE/DapE_CS"/>
</dbReference>
<feature type="binding site" evidence="8">
    <location>
        <position position="139"/>
    </location>
    <ligand>
        <name>Zn(2+)</name>
        <dbReference type="ChEBI" id="CHEBI:29105"/>
        <label>2</label>
    </ligand>
</feature>
<accession>A0A0U2YMD6</accession>
<dbReference type="SUPFAM" id="SSF55031">
    <property type="entry name" value="Bacterial exopeptidase dimerisation domain"/>
    <property type="match status" value="1"/>
</dbReference>
<dbReference type="GO" id="GO:0046872">
    <property type="term" value="F:metal ion binding"/>
    <property type="evidence" value="ECO:0007669"/>
    <property type="project" value="UniProtKB-UniRule"/>
</dbReference>
<feature type="domain" description="Peptidase M20 dimerisation" evidence="10">
    <location>
        <begin position="179"/>
        <end position="270"/>
    </location>
</feature>
<dbReference type="Proteomes" id="UP000067683">
    <property type="component" value="Chromosome"/>
</dbReference>
<dbReference type="KEGG" id="prt:AUC31_11520"/>
<evidence type="ECO:0000256" key="8">
    <source>
        <dbReference type="PIRSR" id="PIRSR001123-2"/>
    </source>
</evidence>
<dbReference type="PANTHER" id="PTHR42994">
    <property type="entry name" value="PEPTIDASE T"/>
    <property type="match status" value="1"/>
</dbReference>
<feature type="active site" description="Proton acceptor" evidence="7">
    <location>
        <position position="138"/>
    </location>
</feature>
<comment type="cofactor">
    <cofactor evidence="8">
        <name>a divalent metal cation</name>
        <dbReference type="ChEBI" id="CHEBI:60240"/>
    </cofactor>
    <text evidence="8">Binds 2 divalent metal cations per subunit.</text>
</comment>
<evidence type="ECO:0000256" key="5">
    <source>
        <dbReference type="ARBA" id="ARBA00022833"/>
    </source>
</evidence>
<keyword evidence="6" id="KW-0482">Metalloprotease</keyword>
<dbReference type="Pfam" id="PF07687">
    <property type="entry name" value="M20_dimer"/>
    <property type="match status" value="1"/>
</dbReference>
<reference evidence="11" key="1">
    <citation type="submission" date="2016-01" db="EMBL/GenBank/DDBJ databases">
        <title>Complete genome of Planococcus rifietoensis type strain M8.</title>
        <authorList>
            <person name="See-Too W.S."/>
        </authorList>
    </citation>
    <scope>NUCLEOTIDE SEQUENCE [LARGE SCALE GENOMIC DNA]</scope>
    <source>
        <strain evidence="11">M8</strain>
    </source>
</reference>
<dbReference type="GO" id="GO:0004177">
    <property type="term" value="F:aminopeptidase activity"/>
    <property type="evidence" value="ECO:0007669"/>
    <property type="project" value="UniProtKB-UniRule"/>
</dbReference>
<dbReference type="GO" id="GO:0008237">
    <property type="term" value="F:metallopeptidase activity"/>
    <property type="evidence" value="ECO:0007669"/>
    <property type="project" value="UniProtKB-KW"/>
</dbReference>
<dbReference type="STRING" id="200991.AUC31_11520"/>
<dbReference type="Pfam" id="PF01546">
    <property type="entry name" value="Peptidase_M20"/>
    <property type="match status" value="1"/>
</dbReference>
<sequence length="377" mass="41141">MSTERLVAEFKALVRIDSESFAEGAFQKHLMQRFKDLGLHIWEDDTMAQTGLGANNFIARLDGEASIEPLFFSSHIDTVSPGKGIQPIEENGRVVSDQTTILAADDKAGIAIMLELIKRLKEQNIQHGPLEFILTPGEEVGLLGAKAADMDQLQAKYGYVLDNGGPVGGIITASPTMQRLNIRVTGKAAHAGLEPEKGISAIEVASQAIVRMKLGRIDEETTANIGQIHGGTAMNIVMDHLELVAEVRSLNHQKCLDQVEAMRKALEEEVERSGAQLDFLATQLITGYQFDSAHPLLAHAKRSLELLGREARFERSGGGTDANVFNEKGKTVVNVSIGYENIHTVEEYIPIDEFEGAVEFALQLVKGMPDFHVESGE</sequence>
<keyword evidence="2" id="KW-0645">Protease</keyword>
<evidence type="ECO:0000256" key="3">
    <source>
        <dbReference type="ARBA" id="ARBA00022723"/>
    </source>
</evidence>
<evidence type="ECO:0000259" key="10">
    <source>
        <dbReference type="Pfam" id="PF07687"/>
    </source>
</evidence>
<evidence type="ECO:0000256" key="6">
    <source>
        <dbReference type="ARBA" id="ARBA00023049"/>
    </source>
</evidence>
<dbReference type="PANTHER" id="PTHR42994:SF2">
    <property type="entry name" value="PEPTIDASE"/>
    <property type="match status" value="1"/>
</dbReference>
<dbReference type="EMBL" id="CP013659">
    <property type="protein sequence ID" value="ALS75786.1"/>
    <property type="molecule type" value="Genomic_DNA"/>
</dbReference>
<feature type="binding site" evidence="8">
    <location>
        <position position="162"/>
    </location>
    <ligand>
        <name>Zn(2+)</name>
        <dbReference type="ChEBI" id="CHEBI:29105"/>
        <label>1</label>
    </ligand>
</feature>
<comment type="cofactor">
    <cofactor evidence="1">
        <name>Zn(2+)</name>
        <dbReference type="ChEBI" id="CHEBI:29105"/>
    </cofactor>
</comment>
<dbReference type="Gene3D" id="3.30.70.360">
    <property type="match status" value="1"/>
</dbReference>
<feature type="binding site" evidence="8">
    <location>
        <position position="105"/>
    </location>
    <ligand>
        <name>Zn(2+)</name>
        <dbReference type="ChEBI" id="CHEBI:29105"/>
        <label>1</label>
    </ligand>
</feature>
<evidence type="ECO:0000313" key="12">
    <source>
        <dbReference type="Proteomes" id="UP000067683"/>
    </source>
</evidence>
<keyword evidence="4" id="KW-0378">Hydrolase</keyword>
<name>A0A0U2YMD6_9BACL</name>
<dbReference type="RefSeq" id="WP_058382489.1">
    <property type="nucleotide sequence ID" value="NZ_CP013659.2"/>
</dbReference>
<keyword evidence="5" id="KW-0862">Zinc</keyword>
<dbReference type="GO" id="GO:0006508">
    <property type="term" value="P:proteolysis"/>
    <property type="evidence" value="ECO:0007669"/>
    <property type="project" value="UniProtKB-KW"/>
</dbReference>
<evidence type="ECO:0000256" key="1">
    <source>
        <dbReference type="ARBA" id="ARBA00001947"/>
    </source>
</evidence>
<dbReference type="InterPro" id="IPR011650">
    <property type="entry name" value="Peptidase_M20_dimer"/>
</dbReference>
<dbReference type="Gene3D" id="3.40.630.10">
    <property type="entry name" value="Zn peptidases"/>
    <property type="match status" value="1"/>
</dbReference>
<dbReference type="PROSITE" id="PS00759">
    <property type="entry name" value="ARGE_DAPE_CPG2_2"/>
    <property type="match status" value="1"/>
</dbReference>
<proteinExistence type="predicted"/>
<dbReference type="InterPro" id="IPR002933">
    <property type="entry name" value="Peptidase_M20"/>
</dbReference>